<keyword evidence="3" id="KW-1185">Reference proteome</keyword>
<accession>A0AAV3SEF0</accession>
<reference evidence="2" key="2">
    <citation type="submission" date="2022-04" db="EMBL/GenBank/DDBJ databases">
        <title>Sequencing and genomic assembly of Halococcus dombrowskii.</title>
        <authorList>
            <person name="Lim S.W."/>
            <person name="MacLea K.S."/>
        </authorList>
    </citation>
    <scope>NUCLEOTIDE SEQUENCE</scope>
    <source>
        <strain evidence="2">H4</strain>
    </source>
</reference>
<dbReference type="AlphaFoldDB" id="A0AAV3SEF0"/>
<dbReference type="EMBL" id="BAAADN010000017">
    <property type="protein sequence ID" value="GAA0455496.1"/>
    <property type="molecule type" value="Genomic_DNA"/>
</dbReference>
<reference evidence="1" key="3">
    <citation type="submission" date="2023-12" db="EMBL/GenBank/DDBJ databases">
        <authorList>
            <person name="Sun Q."/>
            <person name="Inoue M."/>
        </authorList>
    </citation>
    <scope>NUCLEOTIDE SEQUENCE</scope>
    <source>
        <strain evidence="1">JCM 12289</strain>
    </source>
</reference>
<dbReference type="KEGG" id="hdo:MUK72_00090"/>
<evidence type="ECO:0000313" key="3">
    <source>
        <dbReference type="Proteomes" id="UP000830542"/>
    </source>
</evidence>
<dbReference type="Proteomes" id="UP001500962">
    <property type="component" value="Unassembled WGS sequence"/>
</dbReference>
<evidence type="ECO:0000313" key="1">
    <source>
        <dbReference type="EMBL" id="GAA0455496.1"/>
    </source>
</evidence>
<organism evidence="1 4">
    <name type="scientific">Halococcus dombrowskii</name>
    <dbReference type="NCBI Taxonomy" id="179637"/>
    <lineage>
        <taxon>Archaea</taxon>
        <taxon>Methanobacteriati</taxon>
        <taxon>Methanobacteriota</taxon>
        <taxon>Stenosarchaea group</taxon>
        <taxon>Halobacteria</taxon>
        <taxon>Halobacteriales</taxon>
        <taxon>Halococcaceae</taxon>
        <taxon>Halococcus</taxon>
    </lineage>
</organism>
<dbReference type="Proteomes" id="UP000830542">
    <property type="component" value="Chromosome"/>
</dbReference>
<dbReference type="GeneID" id="71760200"/>
<dbReference type="EMBL" id="CP095005">
    <property type="protein sequence ID" value="UOO95143.1"/>
    <property type="molecule type" value="Genomic_DNA"/>
</dbReference>
<dbReference type="RefSeq" id="WP_244702443.1">
    <property type="nucleotide sequence ID" value="NZ_BAAADN010000017.1"/>
</dbReference>
<gene>
    <name evidence="1" type="ORF">GCM10008985_09190</name>
    <name evidence="2" type="ORF">MUK72_00090</name>
</gene>
<evidence type="ECO:0000313" key="2">
    <source>
        <dbReference type="EMBL" id="UOO95143.1"/>
    </source>
</evidence>
<reference evidence="1" key="1">
    <citation type="journal article" date="2014" name="Int. J. Syst. Evol. Microbiol.">
        <title>Complete genome sequence of Corynebacterium casei LMG S-19264T (=DSM 44701T), isolated from a smear-ripened cheese.</title>
        <authorList>
            <consortium name="US DOE Joint Genome Institute (JGI-PGF)"/>
            <person name="Walter F."/>
            <person name="Albersmeier A."/>
            <person name="Kalinowski J."/>
            <person name="Ruckert C."/>
        </authorList>
    </citation>
    <scope>NUCLEOTIDE SEQUENCE</scope>
    <source>
        <strain evidence="1">JCM 12289</strain>
    </source>
</reference>
<protein>
    <submittedName>
        <fullName evidence="2">RNA polymerase subunit sigma-70</fullName>
    </submittedName>
</protein>
<name>A0AAV3SEF0_HALDO</name>
<proteinExistence type="predicted"/>
<evidence type="ECO:0000313" key="4">
    <source>
        <dbReference type="Proteomes" id="UP001500962"/>
    </source>
</evidence>
<sequence length="223" mass="24887">MFEQCGEAELKTLLAIEPGDPISGVARKIDENRETIRRTVNRLEDAGYVRYDGGLSVVDDTVREAALAFLAAAASISPPTISEAYVLPQFAGMEFAYTAIDAVYVWTRGGYQVARDETDYPLFIAIRETDLEEWGRFFERFGIPTAQQRQPPDEIPGPLQIVLEPRAQIDAEMVDGQPVISRSETVAFAREHYATFESALDILDRMYDDVETEADYHATPASP</sequence>